<dbReference type="Gene3D" id="3.40.50.300">
    <property type="entry name" value="P-loop containing nucleotide triphosphate hydrolases"/>
    <property type="match status" value="1"/>
</dbReference>
<name>A0A420VDA4_9BACI</name>
<accession>A0A420VDA4</accession>
<dbReference type="CDD" id="cd01127">
    <property type="entry name" value="TrwB_TraG_TraD_VirD4"/>
    <property type="match status" value="1"/>
</dbReference>
<dbReference type="InterPro" id="IPR043964">
    <property type="entry name" value="P-loop_TraG"/>
</dbReference>
<organism evidence="3 4">
    <name type="scientific">Caldibacillus debilis GB1</name>
    <dbReference type="NCBI Taxonomy" id="1339248"/>
    <lineage>
        <taxon>Bacteria</taxon>
        <taxon>Bacillati</taxon>
        <taxon>Bacillota</taxon>
        <taxon>Bacilli</taxon>
        <taxon>Bacillales</taxon>
        <taxon>Bacillaceae</taxon>
        <taxon>Caldibacillus</taxon>
    </lineage>
</organism>
<reference evidence="3 4" key="1">
    <citation type="submission" date="2013-12" db="EMBL/GenBank/DDBJ databases">
        <title>Genome and proteome characterization of Caldibacillus debilis GB1 derived from a cellulolytic aero-tolerant co-culture.</title>
        <authorList>
            <person name="Wushke S.T."/>
            <person name="Zhang X."/>
            <person name="Fristensky B."/>
            <person name="Wilkins J.A."/>
            <person name="Levin D.B."/>
            <person name="Sparling R."/>
        </authorList>
    </citation>
    <scope>NUCLEOTIDE SEQUENCE [LARGE SCALE GENOMIC DNA]</scope>
    <source>
        <strain evidence="3 4">GB1</strain>
    </source>
</reference>
<dbReference type="EMBL" id="AZRV01000035">
    <property type="protein sequence ID" value="RKO61652.1"/>
    <property type="molecule type" value="Genomic_DNA"/>
</dbReference>
<protein>
    <submittedName>
        <fullName evidence="3">Type IV secretory pathway, VirB4 component</fullName>
    </submittedName>
</protein>
<evidence type="ECO:0000259" key="2">
    <source>
        <dbReference type="Pfam" id="PF19044"/>
    </source>
</evidence>
<gene>
    <name evidence="3" type="ORF">Cdeb_01123</name>
</gene>
<dbReference type="Gene3D" id="1.10.8.730">
    <property type="match status" value="1"/>
</dbReference>
<dbReference type="SUPFAM" id="SSF52540">
    <property type="entry name" value="P-loop containing nucleoside triphosphate hydrolases"/>
    <property type="match status" value="1"/>
</dbReference>
<dbReference type="InterPro" id="IPR027417">
    <property type="entry name" value="P-loop_NTPase"/>
</dbReference>
<dbReference type="AlphaFoldDB" id="A0A420VDA4"/>
<keyword evidence="1" id="KW-0175">Coiled coil</keyword>
<sequence>MLKRMKAERKPKRVVKNAQNEVVFDLTRNETTSKRTLEKGMSSVKDFIAPPSFERGFTDYLKVGDKYVRNFVIKGFPNHVSVGWLDYLYNYDGDLDIAINVEPSDERAALEELTHKITQYEAELINEEEKGSIRKVTKLRNDIRRLYEQRERLENNYENLFYVQIACNLYADSLEDLKKEWQKIDNKLKGRKIYPMPTYLRQDDGYKTVLPFGKTYLPDLYRNFNTGSLTACFPFYNSEISHERGVMLGINLTTSTPLLVDFFDRTQLNNGNITIFGQAGSGKTFLLSLITMRSALRGIRTAIIDPEGEFAPLTRATGGSLIQIYPGSDQFINPFDIEEEFDEKLGREIVKLKDKISDCVNLIAVMNGGLDNVQRAVVSDALAEMYEKFGINEDPASLYEEVSYFDERTQTMVHGPKKKRMPTFSDFHNILSEMVAGEKDQRLTSLVKALTVFKKGGIYDLFDQETSEDLRNFKNAPIVTFDVSRLEENVLRPIGMYVALSWTWEKFGKKNPDIKKRIVCDEAWMLLNRNMAGFEFTAQFLENVSRRSRKRNCSLLVASQNFLEFAESSNGKAVLTNAFVNIFFRQSPTDIDAVQQVFHLSDGERNFLVQAQRGEFLIRMNGDSYVAYALAFDYEIEFISKANHQITGNEDQYFGRKGA</sequence>
<keyword evidence="4" id="KW-1185">Reference proteome</keyword>
<evidence type="ECO:0000256" key="1">
    <source>
        <dbReference type="SAM" id="Coils"/>
    </source>
</evidence>
<proteinExistence type="predicted"/>
<dbReference type="PANTHER" id="PTHR30121">
    <property type="entry name" value="UNCHARACTERIZED PROTEIN YJGR-RELATED"/>
    <property type="match status" value="1"/>
</dbReference>
<feature type="coiled-coil region" evidence="1">
    <location>
        <begin position="110"/>
        <end position="163"/>
    </location>
</feature>
<evidence type="ECO:0000313" key="3">
    <source>
        <dbReference type="EMBL" id="RKO61652.1"/>
    </source>
</evidence>
<evidence type="ECO:0000313" key="4">
    <source>
        <dbReference type="Proteomes" id="UP000286235"/>
    </source>
</evidence>
<feature type="domain" description="TraG P-loop" evidence="2">
    <location>
        <begin position="253"/>
        <end position="611"/>
    </location>
</feature>
<dbReference type="Proteomes" id="UP000286235">
    <property type="component" value="Unassembled WGS sequence"/>
</dbReference>
<dbReference type="RefSeq" id="WP_259462771.1">
    <property type="nucleotide sequence ID" value="NZ_AZRV01000035.1"/>
</dbReference>
<comment type="caution">
    <text evidence="3">The sequence shown here is derived from an EMBL/GenBank/DDBJ whole genome shotgun (WGS) entry which is preliminary data.</text>
</comment>
<dbReference type="PANTHER" id="PTHR30121:SF6">
    <property type="entry name" value="SLR6007 PROTEIN"/>
    <property type="match status" value="1"/>
</dbReference>
<dbReference type="InterPro" id="IPR051162">
    <property type="entry name" value="T4SS_component"/>
</dbReference>
<dbReference type="Pfam" id="PF19044">
    <property type="entry name" value="P-loop_TraG"/>
    <property type="match status" value="1"/>
</dbReference>